<geneLocation type="mitochondrion" evidence="2"/>
<sequence length="198" mass="22844">MLISNLLFYFFSFVVVFSSIMVVVCNHPVFSLLFLVTSFVASSFLLFLLECEFLALLFIIVYVGAIAILFLFSIMMLESKLVNITRNSTKYFPIGIIFGICLLIPLFKLIDIYFTDTSDLSSSFYLNNYQNWYDLIDSTSDINVYGQVLYSYFVLQFLMAGFILLLILIGVVHLTNSFQKETKQQVSFRQLARKSKIF</sequence>
<feature type="transmembrane region" description="Helical" evidence="1">
    <location>
        <begin position="55"/>
        <end position="79"/>
    </location>
</feature>
<keyword evidence="1" id="KW-0813">Transport</keyword>
<keyword evidence="1 2" id="KW-0496">Mitochondrion</keyword>
<keyword evidence="1" id="KW-1133">Transmembrane helix</keyword>
<proteinExistence type="inferred from homology"/>
<keyword evidence="1" id="KW-0520">NAD</keyword>
<keyword evidence="1" id="KW-0472">Membrane</keyword>
<dbReference type="GO" id="GO:0031966">
    <property type="term" value="C:mitochondrial membrane"/>
    <property type="evidence" value="ECO:0007669"/>
    <property type="project" value="UniProtKB-SubCell"/>
</dbReference>
<dbReference type="PANTHER" id="PTHR33269:SF17">
    <property type="entry name" value="NADH-UBIQUINONE OXIDOREDUCTASE CHAIN 6"/>
    <property type="match status" value="1"/>
</dbReference>
<comment type="subcellular location">
    <subcellularLocation>
        <location evidence="1">Mitochondrion membrane</location>
        <topology evidence="1">Multi-pass membrane protein</topology>
    </subcellularLocation>
</comment>
<dbReference type="GeneID" id="30683927"/>
<keyword evidence="1" id="KW-0812">Transmembrane</keyword>
<dbReference type="GO" id="GO:0008137">
    <property type="term" value="F:NADH dehydrogenase (ubiquinone) activity"/>
    <property type="evidence" value="ECO:0007669"/>
    <property type="project" value="UniProtKB-UniRule"/>
</dbReference>
<keyword evidence="1" id="KW-0830">Ubiquinone</keyword>
<feature type="transmembrane region" description="Helical" evidence="1">
    <location>
        <begin position="91"/>
        <end position="114"/>
    </location>
</feature>
<dbReference type="InterPro" id="IPR001457">
    <property type="entry name" value="NADH_UbQ/plastoQ_OxRdtase_su6"/>
</dbReference>
<dbReference type="InterPro" id="IPR042106">
    <property type="entry name" value="Nuo/plastoQ_OxRdtase_6_NuoJ"/>
</dbReference>
<dbReference type="RefSeq" id="YP_009329941.1">
    <property type="nucleotide sequence ID" value="NC_032171.1"/>
</dbReference>
<comment type="catalytic activity">
    <reaction evidence="1">
        <text>a ubiquinone + NADH + 5 H(+)(in) = a ubiquinol + NAD(+) + 4 H(+)(out)</text>
        <dbReference type="Rhea" id="RHEA:29091"/>
        <dbReference type="Rhea" id="RHEA-COMP:9565"/>
        <dbReference type="Rhea" id="RHEA-COMP:9566"/>
        <dbReference type="ChEBI" id="CHEBI:15378"/>
        <dbReference type="ChEBI" id="CHEBI:16389"/>
        <dbReference type="ChEBI" id="CHEBI:17976"/>
        <dbReference type="ChEBI" id="CHEBI:57540"/>
        <dbReference type="ChEBI" id="CHEBI:57945"/>
        <dbReference type="EC" id="7.1.1.2"/>
    </reaction>
</comment>
<keyword evidence="1" id="KW-0249">Electron transport</keyword>
<dbReference type="Gene3D" id="1.20.120.1200">
    <property type="entry name" value="NADH-ubiquinone/plastoquinone oxidoreductase chain 6, subunit NuoJ"/>
    <property type="match status" value="1"/>
</dbReference>
<dbReference type="Pfam" id="PF00499">
    <property type="entry name" value="Oxidored_q3"/>
    <property type="match status" value="1"/>
</dbReference>
<dbReference type="PANTHER" id="PTHR33269">
    <property type="entry name" value="NADH-UBIQUINONE OXIDOREDUCTASE CHAIN 6"/>
    <property type="match status" value="1"/>
</dbReference>
<dbReference type="EC" id="7.1.1.2" evidence="1"/>
<evidence type="ECO:0000256" key="1">
    <source>
        <dbReference type="RuleBase" id="RU004430"/>
    </source>
</evidence>
<gene>
    <name evidence="2" type="primary">nad6</name>
</gene>
<comment type="similarity">
    <text evidence="1">Belongs to the complex I subunit 6 family.</text>
</comment>
<feature type="transmembrane region" description="Helical" evidence="1">
    <location>
        <begin position="32"/>
        <end position="49"/>
    </location>
</feature>
<protein>
    <recommendedName>
        <fullName evidence="1">NADH-ubiquinone oxidoreductase chain 6</fullName>
        <ecNumber evidence="1">7.1.1.2</ecNumber>
    </recommendedName>
</protein>
<reference evidence="2" key="1">
    <citation type="submission" date="2016-09" db="EMBL/GenBank/DDBJ databases">
        <title>The complete mitochondrial genome of the stalk-forming diatom Didymosphenia geminata.</title>
        <authorList>
            <person name="Aunins A.W."/>
            <person name="King T.L."/>
            <person name="Hamilton D."/>
        </authorList>
    </citation>
    <scope>NUCLEOTIDE SEQUENCE</scope>
</reference>
<dbReference type="AlphaFoldDB" id="A0A1L4BME4"/>
<dbReference type="EMBL" id="KX889125">
    <property type="protein sequence ID" value="API83128.1"/>
    <property type="molecule type" value="Genomic_DNA"/>
</dbReference>
<keyword evidence="1" id="KW-1278">Translocase</keyword>
<keyword evidence="1" id="KW-0679">Respiratory chain</keyword>
<evidence type="ECO:0000313" key="2">
    <source>
        <dbReference type="EMBL" id="API83128.1"/>
    </source>
</evidence>
<feature type="transmembrane region" description="Helical" evidence="1">
    <location>
        <begin position="6"/>
        <end position="25"/>
    </location>
</feature>
<accession>A0A1L4BME4</accession>
<comment type="function">
    <text evidence="1">Core subunit of the mitochondrial membrane respiratory chain NADH dehydrogenase (Complex I) which catalyzes electron transfer from NADH through the respiratory chain, using ubiquinone as an electron acceptor. Essential for the catalytic activity and assembly of complex I.</text>
</comment>
<name>A0A1L4BME4_9STRA</name>
<feature type="transmembrane region" description="Helical" evidence="1">
    <location>
        <begin position="149"/>
        <end position="174"/>
    </location>
</feature>
<organism evidence="2">
    <name type="scientific">Didymosphenia geminata</name>
    <name type="common">rock snot</name>
    <dbReference type="NCBI Taxonomy" id="1115533"/>
    <lineage>
        <taxon>Eukaryota</taxon>
        <taxon>Sar</taxon>
        <taxon>Stramenopiles</taxon>
        <taxon>Ochrophyta</taxon>
        <taxon>Bacillariophyta</taxon>
        <taxon>Bacillariophyceae</taxon>
        <taxon>Bacillariophycidae</taxon>
        <taxon>Cymbellales</taxon>
        <taxon>Gomphonemataceae</taxon>
        <taxon>Didymosphenia</taxon>
    </lineage>
</organism>